<comment type="caution">
    <text evidence="2">The sequence shown here is derived from an EMBL/GenBank/DDBJ whole genome shotgun (WGS) entry which is preliminary data.</text>
</comment>
<dbReference type="InterPro" id="IPR045794">
    <property type="entry name" value="Trypco1"/>
</dbReference>
<evidence type="ECO:0000313" key="2">
    <source>
        <dbReference type="EMBL" id="RQH16953.1"/>
    </source>
</evidence>
<dbReference type="Pfam" id="PF19493">
    <property type="entry name" value="Trypco1"/>
    <property type="match status" value="1"/>
</dbReference>
<dbReference type="OrthoDB" id="574243at2"/>
<evidence type="ECO:0000313" key="4">
    <source>
        <dbReference type="Proteomes" id="UP000269154"/>
    </source>
</evidence>
<gene>
    <name evidence="3" type="ORF">D5R40_07250</name>
    <name evidence="2" type="ORF">D5R40_33590</name>
</gene>
<proteinExistence type="predicted"/>
<sequence>MVANYPGQKVVAQAQTSFAEAMETIKPIATNIIGKVRELKDSPDEVEVKFGLKMTAEMGAIIASTNVEGNYEITLKWKK</sequence>
<evidence type="ECO:0000313" key="3">
    <source>
        <dbReference type="EMBL" id="RQH49108.1"/>
    </source>
</evidence>
<organism evidence="2 4">
    <name type="scientific">Okeania hirsuta</name>
    <dbReference type="NCBI Taxonomy" id="1458930"/>
    <lineage>
        <taxon>Bacteria</taxon>
        <taxon>Bacillati</taxon>
        <taxon>Cyanobacteriota</taxon>
        <taxon>Cyanophyceae</taxon>
        <taxon>Oscillatoriophycideae</taxon>
        <taxon>Oscillatoriales</taxon>
        <taxon>Microcoleaceae</taxon>
        <taxon>Okeania</taxon>
    </lineage>
</organism>
<name>A0A3N6NKA3_9CYAN</name>
<dbReference type="AlphaFoldDB" id="A0A3N6NKA3"/>
<protein>
    <recommendedName>
        <fullName evidence="1">Trypsin-co-occurring domain-containing protein</fullName>
    </recommendedName>
</protein>
<dbReference type="NCBIfam" id="NF041216">
    <property type="entry name" value="CU044_2847_fam"/>
    <property type="match status" value="1"/>
</dbReference>
<dbReference type="EMBL" id="RCBY01000526">
    <property type="protein sequence ID" value="RQH16953.1"/>
    <property type="molecule type" value="Genomic_DNA"/>
</dbReference>
<feature type="domain" description="Trypsin-co-occurring" evidence="1">
    <location>
        <begin position="7"/>
        <end position="79"/>
    </location>
</feature>
<evidence type="ECO:0000259" key="1">
    <source>
        <dbReference type="Pfam" id="PF19493"/>
    </source>
</evidence>
<dbReference type="EMBL" id="RCBY01000027">
    <property type="protein sequence ID" value="RQH49108.1"/>
    <property type="molecule type" value="Genomic_DNA"/>
</dbReference>
<reference evidence="2 4" key="1">
    <citation type="journal article" date="2018" name="ACS Chem. Biol.">
        <title>Ketoreductase domain dysfunction expands chemodiversity: malyngamide biosynthesis in the cyanobacterium Okeania hirsuta.</title>
        <authorList>
            <person name="Moss N.A."/>
            <person name="Leao T."/>
            <person name="Rankin M."/>
            <person name="McCullough T.M."/>
            <person name="Qu P."/>
            <person name="Korobeynikov A."/>
            <person name="Smith J.L."/>
            <person name="Gerwick L."/>
            <person name="Gerwick W.H."/>
        </authorList>
    </citation>
    <scope>NUCLEOTIDE SEQUENCE [LARGE SCALE GENOMIC DNA]</scope>
    <source>
        <strain evidence="2 4">PAB10Feb10-1</strain>
    </source>
</reference>
<keyword evidence="4" id="KW-1185">Reference proteome</keyword>
<dbReference type="Proteomes" id="UP000269154">
    <property type="component" value="Unassembled WGS sequence"/>
</dbReference>
<accession>A0A3N6NKA3</accession>